<keyword evidence="4" id="KW-1185">Reference proteome</keyword>
<dbReference type="EMBL" id="BAAAHP010000075">
    <property type="protein sequence ID" value="GAA0936413.1"/>
    <property type="molecule type" value="Genomic_DNA"/>
</dbReference>
<accession>A0ABN1Q1J2</accession>
<evidence type="ECO:0000259" key="2">
    <source>
        <dbReference type="Pfam" id="PF02882"/>
    </source>
</evidence>
<evidence type="ECO:0000256" key="1">
    <source>
        <dbReference type="SAM" id="MobiDB-lite"/>
    </source>
</evidence>
<evidence type="ECO:0000313" key="3">
    <source>
        <dbReference type="EMBL" id="GAA0936413.1"/>
    </source>
</evidence>
<protein>
    <recommendedName>
        <fullName evidence="2">Tetrahydrofolate dehydrogenase/cyclohydrolase NAD(P)-binding domain-containing protein</fullName>
    </recommendedName>
</protein>
<reference evidence="3 4" key="1">
    <citation type="journal article" date="2019" name="Int. J. Syst. Evol. Microbiol.">
        <title>The Global Catalogue of Microorganisms (GCM) 10K type strain sequencing project: providing services to taxonomists for standard genome sequencing and annotation.</title>
        <authorList>
            <consortium name="The Broad Institute Genomics Platform"/>
            <consortium name="The Broad Institute Genome Sequencing Center for Infectious Disease"/>
            <person name="Wu L."/>
            <person name="Ma J."/>
        </authorList>
    </citation>
    <scope>NUCLEOTIDE SEQUENCE [LARGE SCALE GENOMIC DNA]</scope>
    <source>
        <strain evidence="3 4">JCM 11117</strain>
    </source>
</reference>
<dbReference type="Gene3D" id="3.40.50.720">
    <property type="entry name" value="NAD(P)-binding Rossmann-like Domain"/>
    <property type="match status" value="1"/>
</dbReference>
<organism evidence="3 4">
    <name type="scientific">Pseudonocardia zijingensis</name>
    <dbReference type="NCBI Taxonomy" id="153376"/>
    <lineage>
        <taxon>Bacteria</taxon>
        <taxon>Bacillati</taxon>
        <taxon>Actinomycetota</taxon>
        <taxon>Actinomycetes</taxon>
        <taxon>Pseudonocardiales</taxon>
        <taxon>Pseudonocardiaceae</taxon>
        <taxon>Pseudonocardia</taxon>
    </lineage>
</organism>
<gene>
    <name evidence="3" type="ORF">GCM10009559_28850</name>
</gene>
<proteinExistence type="predicted"/>
<dbReference type="Pfam" id="PF02882">
    <property type="entry name" value="THF_DHG_CYH_C"/>
    <property type="match status" value="1"/>
</dbReference>
<dbReference type="Proteomes" id="UP001499967">
    <property type="component" value="Unassembled WGS sequence"/>
</dbReference>
<dbReference type="Gene3D" id="3.40.50.10860">
    <property type="entry name" value="Leucine Dehydrogenase, chain A, domain 1"/>
    <property type="match status" value="1"/>
</dbReference>
<feature type="compositionally biased region" description="Basic and acidic residues" evidence="1">
    <location>
        <begin position="75"/>
        <end position="87"/>
    </location>
</feature>
<comment type="caution">
    <text evidence="3">The sequence shown here is derived from an EMBL/GenBank/DDBJ whole genome shotgun (WGS) entry which is preliminary data.</text>
</comment>
<evidence type="ECO:0000313" key="4">
    <source>
        <dbReference type="Proteomes" id="UP001499967"/>
    </source>
</evidence>
<sequence length="112" mass="11641">MNGLVGDVHRDVQHVAAFVSPIPGGVGPLTRAMLLTNVVEEAERQVTQGHVAAGERPFVAAARQSPEGAAGSTARSREAGPESDARKSARPFDPGPRSHHRRITRSASSGAG</sequence>
<name>A0ABN1Q1J2_9PSEU</name>
<feature type="domain" description="Tetrahydrofolate dehydrogenase/cyclohydrolase NAD(P)-binding" evidence="2">
    <location>
        <begin position="3"/>
        <end position="45"/>
    </location>
</feature>
<feature type="region of interest" description="Disordered" evidence="1">
    <location>
        <begin position="48"/>
        <end position="112"/>
    </location>
</feature>
<dbReference type="InterPro" id="IPR020631">
    <property type="entry name" value="THF_DH/CycHdrlase_NAD-bd_dom"/>
</dbReference>